<feature type="compositionally biased region" description="Basic and acidic residues" evidence="1">
    <location>
        <begin position="894"/>
        <end position="935"/>
    </location>
</feature>
<evidence type="ECO:0000313" key="2">
    <source>
        <dbReference type="EMBL" id="EAS07218.1"/>
    </source>
</evidence>
<organism evidence="2 3">
    <name type="scientific">Tetrahymena thermophila (strain SB210)</name>
    <dbReference type="NCBI Taxonomy" id="312017"/>
    <lineage>
        <taxon>Eukaryota</taxon>
        <taxon>Sar</taxon>
        <taxon>Alveolata</taxon>
        <taxon>Ciliophora</taxon>
        <taxon>Intramacronucleata</taxon>
        <taxon>Oligohymenophorea</taxon>
        <taxon>Hymenostomatida</taxon>
        <taxon>Tetrahymenina</taxon>
        <taxon>Tetrahymenidae</taxon>
        <taxon>Tetrahymena</taxon>
    </lineage>
</organism>
<dbReference type="HOGENOM" id="CLU_248788_0_0_1"/>
<feature type="region of interest" description="Disordered" evidence="1">
    <location>
        <begin position="890"/>
        <end position="957"/>
    </location>
</feature>
<keyword evidence="3" id="KW-1185">Reference proteome</keyword>
<name>I7MJU9_TETTS</name>
<feature type="compositionally biased region" description="Polar residues" evidence="1">
    <location>
        <begin position="1459"/>
        <end position="1474"/>
    </location>
</feature>
<feature type="compositionally biased region" description="Polar residues" evidence="1">
    <location>
        <begin position="813"/>
        <end position="823"/>
    </location>
</feature>
<dbReference type="GeneID" id="7842091"/>
<feature type="region of interest" description="Disordered" evidence="1">
    <location>
        <begin position="982"/>
        <end position="1025"/>
    </location>
</feature>
<feature type="compositionally biased region" description="Basic and acidic residues" evidence="1">
    <location>
        <begin position="824"/>
        <end position="833"/>
    </location>
</feature>
<feature type="region of interest" description="Disordered" evidence="1">
    <location>
        <begin position="1035"/>
        <end position="1054"/>
    </location>
</feature>
<dbReference type="KEGG" id="tet:TTHERM_00647510"/>
<dbReference type="RefSeq" id="XP_001027460.1">
    <property type="nucleotide sequence ID" value="XM_001027460.3"/>
</dbReference>
<dbReference type="STRING" id="312017.I7MJU9"/>
<feature type="region of interest" description="Disordered" evidence="1">
    <location>
        <begin position="813"/>
        <end position="872"/>
    </location>
</feature>
<feature type="compositionally biased region" description="Low complexity" evidence="1">
    <location>
        <begin position="1104"/>
        <end position="1122"/>
    </location>
</feature>
<reference evidence="3" key="1">
    <citation type="journal article" date="2006" name="PLoS Biol.">
        <title>Macronuclear genome sequence of the ciliate Tetrahymena thermophila, a model eukaryote.</title>
        <authorList>
            <person name="Eisen J.A."/>
            <person name="Coyne R.S."/>
            <person name="Wu M."/>
            <person name="Wu D."/>
            <person name="Thiagarajan M."/>
            <person name="Wortman J.R."/>
            <person name="Badger J.H."/>
            <person name="Ren Q."/>
            <person name="Amedeo P."/>
            <person name="Jones K.M."/>
            <person name="Tallon L.J."/>
            <person name="Delcher A.L."/>
            <person name="Salzberg S.L."/>
            <person name="Silva J.C."/>
            <person name="Haas B.J."/>
            <person name="Majoros W.H."/>
            <person name="Farzad M."/>
            <person name="Carlton J.M."/>
            <person name="Smith R.K. Jr."/>
            <person name="Garg J."/>
            <person name="Pearlman R.E."/>
            <person name="Karrer K.M."/>
            <person name="Sun L."/>
            <person name="Manning G."/>
            <person name="Elde N.C."/>
            <person name="Turkewitz A.P."/>
            <person name="Asai D.J."/>
            <person name="Wilkes D.E."/>
            <person name="Wang Y."/>
            <person name="Cai H."/>
            <person name="Collins K."/>
            <person name="Stewart B.A."/>
            <person name="Lee S.R."/>
            <person name="Wilamowska K."/>
            <person name="Weinberg Z."/>
            <person name="Ruzzo W.L."/>
            <person name="Wloga D."/>
            <person name="Gaertig J."/>
            <person name="Frankel J."/>
            <person name="Tsao C.-C."/>
            <person name="Gorovsky M.A."/>
            <person name="Keeling P.J."/>
            <person name="Waller R.F."/>
            <person name="Patron N.J."/>
            <person name="Cherry J.M."/>
            <person name="Stover N.A."/>
            <person name="Krieger C.J."/>
            <person name="del Toro C."/>
            <person name="Ryder H.F."/>
            <person name="Williamson S.C."/>
            <person name="Barbeau R.A."/>
            <person name="Hamilton E.P."/>
            <person name="Orias E."/>
        </authorList>
    </citation>
    <scope>NUCLEOTIDE SEQUENCE [LARGE SCALE GENOMIC DNA]</scope>
    <source>
        <strain evidence="3">SB210</strain>
    </source>
</reference>
<accession>I7MJU9</accession>
<gene>
    <name evidence="2" type="ORF">TTHERM_00647510</name>
</gene>
<feature type="region of interest" description="Disordered" evidence="1">
    <location>
        <begin position="536"/>
        <end position="586"/>
    </location>
</feature>
<feature type="region of interest" description="Disordered" evidence="1">
    <location>
        <begin position="216"/>
        <end position="253"/>
    </location>
</feature>
<dbReference type="EMBL" id="GG662245">
    <property type="protein sequence ID" value="EAS07218.1"/>
    <property type="molecule type" value="Genomic_DNA"/>
</dbReference>
<evidence type="ECO:0000313" key="3">
    <source>
        <dbReference type="Proteomes" id="UP000009168"/>
    </source>
</evidence>
<proteinExistence type="predicted"/>
<protein>
    <submittedName>
        <fullName evidence="2">Uncharacterized protein</fullName>
    </submittedName>
</protein>
<feature type="region of interest" description="Disordered" evidence="1">
    <location>
        <begin position="1271"/>
        <end position="1359"/>
    </location>
</feature>
<feature type="compositionally biased region" description="Low complexity" evidence="1">
    <location>
        <begin position="1133"/>
        <end position="1142"/>
    </location>
</feature>
<feature type="region of interest" description="Disordered" evidence="1">
    <location>
        <begin position="729"/>
        <end position="748"/>
    </location>
</feature>
<feature type="compositionally biased region" description="Polar residues" evidence="1">
    <location>
        <begin position="1082"/>
        <end position="1103"/>
    </location>
</feature>
<feature type="region of interest" description="Disordered" evidence="1">
    <location>
        <begin position="1459"/>
        <end position="1499"/>
    </location>
</feature>
<feature type="region of interest" description="Disordered" evidence="1">
    <location>
        <begin position="1067"/>
        <end position="1146"/>
    </location>
</feature>
<feature type="region of interest" description="Disordered" evidence="1">
    <location>
        <begin position="146"/>
        <end position="191"/>
    </location>
</feature>
<feature type="compositionally biased region" description="Polar residues" evidence="1">
    <location>
        <begin position="936"/>
        <end position="957"/>
    </location>
</feature>
<dbReference type="Proteomes" id="UP000009168">
    <property type="component" value="Unassembled WGS sequence"/>
</dbReference>
<evidence type="ECO:0000256" key="1">
    <source>
        <dbReference type="SAM" id="MobiDB-lite"/>
    </source>
</evidence>
<feature type="compositionally biased region" description="Polar residues" evidence="1">
    <location>
        <begin position="1042"/>
        <end position="1054"/>
    </location>
</feature>
<feature type="compositionally biased region" description="Low complexity" evidence="1">
    <location>
        <begin position="1274"/>
        <end position="1359"/>
    </location>
</feature>
<feature type="compositionally biased region" description="Low complexity" evidence="1">
    <location>
        <begin position="536"/>
        <end position="553"/>
    </location>
</feature>
<feature type="compositionally biased region" description="Low complexity" evidence="1">
    <location>
        <begin position="167"/>
        <end position="191"/>
    </location>
</feature>
<feature type="compositionally biased region" description="Polar residues" evidence="1">
    <location>
        <begin position="1123"/>
        <end position="1132"/>
    </location>
</feature>
<feature type="compositionally biased region" description="Low complexity" evidence="1">
    <location>
        <begin position="1213"/>
        <end position="1238"/>
    </location>
</feature>
<feature type="compositionally biased region" description="Polar residues" evidence="1">
    <location>
        <begin position="846"/>
        <end position="872"/>
    </location>
</feature>
<sequence length="1499" mass="171068">MNQAYQYSQQQNSAQIIGSKNQKKNFPNTVKKQQQLQEEYDEILYSENAIQSKRKLKKLIQQNSGNINIVDDVRDINKAKEQVTSGFFPSFASFIQKIKCFSLKDNIVNYLKNKQAERQILEQEINNLDINAGKQAQKNEMVAEINQEQKKSNQINNQETPRKQNLNQPKSSRQSSQSVISNSNLQQQQQQLNYKKTQNNVVIHYNTYNIQKEQNNSQKNVQQFNQQRQPNQDQQYQIQYSQNSSSSKQSKQIYQTNQYQQNYINQQPQYYQSANQVQNLNATAIQRHMPEDVMNQSENSVLNGFKYNINHQSSRIPSSNIGNHSSFNARYTYQGSSYTKQNILQKIIVFYDNKYIKDQQNKKKLQNKNLQQTNQTMTQEDQKVKVLKPIAINPYNLRPYSSVVKKESKIIDIERRVKEQAQMQVERLQNQERYNNRVNWSLAENTRAAQMNNFKLTENEEDRYKKQKILKDLHKKMKEKQRYMLNEDDDEDEEDHKSNEIEEYDQILDSQLQDQDSNMIYSVDSNKPQRHIIAKKNQQGNQANANKKSSSSNDEFQTSCSSDDDGKNKINGLHKKGARQGPSSLYRSPVPFIGELKEDFQNMMLKMTESQEIFDLFVQFLKKIQSSEGAINISEKQQQEIKQQILQQLQQKDEKLNGSIDFSEVIKNKETILASNKKKLSPIQEKSNNSENKNFSIDQIFNNSASKQDDLLQFNQKQAQETVFQINGSQNKNQAQPVSGVSSSENTLHNQNPNQIQIASEINNNLFQKNQANNIFSTINPSNQSNSGINLTANKEVSKVEVKQIASDVASNIFGNQDKNQSQTEEKSEEKKSVLGPNIFQRIDNPPNNSTSGSEEKSQLNNQNQEKSQKQPAVQPLNLFANSGVNLFSASKASQKDEKTEQQKQSDKVEEQTEQDQLKKDNEILKSQLDIRRSESLTSKQAQSNNNQQEITQQPTTQNATITNNLVESQVLQQDSKKKIIPLKISDSKKKDQQNAPGQNEANNDQKTNQTNTPSINLFAPNNQAQGVNIFAPKTDSKSKENAQQNQQTDSKQKSLFSQNAENLFNKNTTQTQQDLDKKTNIQSNDSSGNQNKKTNSPPNKTTNPFQQATQNPFQQTTQNPFSQPSNNPFAGSSQQNNSNNQAPKPLSLESLVSQNKNMFSNQQQTATNQTANNLFSQQNNIFGNVQQQNTTNNNTNTVSNNANPFSAKSTPTSNSWLNNQNTNNTLNNNNPWNQNNTQQQNLFQNNQNNNLFNQPSNQNVFNASQNKTDVFANNQNGNNIFNTNTNVNNNNPFLQSNQTNQNNQNNANSILNQSFGNGSNNMIIDNNQNSNWQNQNAFNNSNNGKPWNQQNNSSNNYNFDSMGIENPMNQSMSLGNNGFNTSFGNNNGNNYFSQSNNYNQINPINNQQFYESRQTNYLSQNAGASTLFSKPSTPLNVKPVVNTPAPNNNVNVQSQLNDSQGQSSIFFDNQNKTKGNRKTEQATRVSKLLGHNQNSKRI</sequence>
<feature type="compositionally biased region" description="Polar residues" evidence="1">
    <location>
        <begin position="994"/>
        <end position="1025"/>
    </location>
</feature>
<feature type="region of interest" description="Disordered" evidence="1">
    <location>
        <begin position="1208"/>
        <end position="1238"/>
    </location>
</feature>
<dbReference type="InParanoid" id="I7MJU9"/>
<feature type="compositionally biased region" description="Polar residues" evidence="1">
    <location>
        <begin position="152"/>
        <end position="166"/>
    </location>
</feature>